<evidence type="ECO:0000313" key="7">
    <source>
        <dbReference type="Proteomes" id="UP000216013"/>
    </source>
</evidence>
<dbReference type="InterPro" id="IPR036388">
    <property type="entry name" value="WH-like_DNA-bd_sf"/>
</dbReference>
<comment type="caution">
    <text evidence="6">The sequence shown here is derived from an EMBL/GenBank/DDBJ whole genome shotgun (WGS) entry which is preliminary data.</text>
</comment>
<reference evidence="6 7" key="1">
    <citation type="submission" date="2017-07" db="EMBL/GenBank/DDBJ databases">
        <title>Isolation and whole genome analysis of endospore-forming bacteria from heroin.</title>
        <authorList>
            <person name="Kalinowski J."/>
            <person name="Ahrens B."/>
            <person name="Al-Dilaimi A."/>
            <person name="Winkler A."/>
            <person name="Wibberg D."/>
            <person name="Schleenbecker U."/>
            <person name="Ruckert C."/>
            <person name="Wolfel R."/>
            <person name="Grass G."/>
        </authorList>
    </citation>
    <scope>NUCLEOTIDE SEQUENCE [LARGE SCALE GENOMIC DNA]</scope>
    <source>
        <strain evidence="6 7">7528</strain>
    </source>
</reference>
<evidence type="ECO:0000256" key="2">
    <source>
        <dbReference type="ARBA" id="ARBA00023015"/>
    </source>
</evidence>
<accession>A0A268AAT5</accession>
<dbReference type="Gene3D" id="1.10.10.10">
    <property type="entry name" value="Winged helix-like DNA-binding domain superfamily/Winged helix DNA-binding domain"/>
    <property type="match status" value="1"/>
</dbReference>
<keyword evidence="2" id="KW-0805">Transcription regulation</keyword>
<evidence type="ECO:0000256" key="4">
    <source>
        <dbReference type="ARBA" id="ARBA00023163"/>
    </source>
</evidence>
<dbReference type="GO" id="GO:0003700">
    <property type="term" value="F:DNA-binding transcription factor activity"/>
    <property type="evidence" value="ECO:0007669"/>
    <property type="project" value="InterPro"/>
</dbReference>
<name>A0A268AAT5_9BACI</name>
<dbReference type="InterPro" id="IPR005119">
    <property type="entry name" value="LysR_subst-bd"/>
</dbReference>
<dbReference type="Gene3D" id="3.40.190.290">
    <property type="match status" value="1"/>
</dbReference>
<dbReference type="EMBL" id="NPBV01000017">
    <property type="protein sequence ID" value="PAD21241.1"/>
    <property type="molecule type" value="Genomic_DNA"/>
</dbReference>
<dbReference type="Pfam" id="PF03466">
    <property type="entry name" value="LysR_substrate"/>
    <property type="match status" value="1"/>
</dbReference>
<dbReference type="FunFam" id="1.10.10.10:FF:000001">
    <property type="entry name" value="LysR family transcriptional regulator"/>
    <property type="match status" value="1"/>
</dbReference>
<dbReference type="AlphaFoldDB" id="A0A268AAT5"/>
<keyword evidence="3" id="KW-0238">DNA-binding</keyword>
<dbReference type="InterPro" id="IPR036390">
    <property type="entry name" value="WH_DNA-bd_sf"/>
</dbReference>
<evidence type="ECO:0000256" key="3">
    <source>
        <dbReference type="ARBA" id="ARBA00023125"/>
    </source>
</evidence>
<feature type="domain" description="HTH lysR-type" evidence="5">
    <location>
        <begin position="4"/>
        <end position="61"/>
    </location>
</feature>
<dbReference type="SUPFAM" id="SSF46785">
    <property type="entry name" value="Winged helix' DNA-binding domain"/>
    <property type="match status" value="1"/>
</dbReference>
<evidence type="ECO:0000256" key="1">
    <source>
        <dbReference type="ARBA" id="ARBA00009437"/>
    </source>
</evidence>
<dbReference type="Pfam" id="PF00126">
    <property type="entry name" value="HTH_1"/>
    <property type="match status" value="1"/>
</dbReference>
<dbReference type="Proteomes" id="UP000216013">
    <property type="component" value="Unassembled WGS sequence"/>
</dbReference>
<gene>
    <name evidence="6" type="ORF">CHH64_09930</name>
</gene>
<organism evidence="6 7">
    <name type="scientific">Terribacillus saccharophilus</name>
    <dbReference type="NCBI Taxonomy" id="361277"/>
    <lineage>
        <taxon>Bacteria</taxon>
        <taxon>Bacillati</taxon>
        <taxon>Bacillota</taxon>
        <taxon>Bacilli</taxon>
        <taxon>Bacillales</taxon>
        <taxon>Bacillaceae</taxon>
        <taxon>Terribacillus</taxon>
    </lineage>
</organism>
<dbReference type="PROSITE" id="PS50931">
    <property type="entry name" value="HTH_LYSR"/>
    <property type="match status" value="1"/>
</dbReference>
<dbReference type="PRINTS" id="PR00039">
    <property type="entry name" value="HTHLYSR"/>
</dbReference>
<dbReference type="PANTHER" id="PTHR30126:SF100">
    <property type="entry name" value="LYSR-FAMILY TRANSCRIPTIONAL REGULATOR"/>
    <property type="match status" value="1"/>
</dbReference>
<dbReference type="InterPro" id="IPR000847">
    <property type="entry name" value="LysR_HTH_N"/>
</dbReference>
<evidence type="ECO:0000259" key="5">
    <source>
        <dbReference type="PROSITE" id="PS50931"/>
    </source>
</evidence>
<evidence type="ECO:0000313" key="6">
    <source>
        <dbReference type="EMBL" id="PAD21241.1"/>
    </source>
</evidence>
<dbReference type="CDD" id="cd05466">
    <property type="entry name" value="PBP2_LTTR_substrate"/>
    <property type="match status" value="1"/>
</dbReference>
<dbReference type="GO" id="GO:0000976">
    <property type="term" value="F:transcription cis-regulatory region binding"/>
    <property type="evidence" value="ECO:0007669"/>
    <property type="project" value="TreeGrafter"/>
</dbReference>
<protein>
    <recommendedName>
        <fullName evidence="5">HTH lysR-type domain-containing protein</fullName>
    </recommendedName>
</protein>
<keyword evidence="4" id="KW-0804">Transcription</keyword>
<dbReference type="PANTHER" id="PTHR30126">
    <property type="entry name" value="HTH-TYPE TRANSCRIPTIONAL REGULATOR"/>
    <property type="match status" value="1"/>
</dbReference>
<comment type="similarity">
    <text evidence="1">Belongs to the LysR transcriptional regulatory family.</text>
</comment>
<dbReference type="SUPFAM" id="SSF53850">
    <property type="entry name" value="Periplasmic binding protein-like II"/>
    <property type="match status" value="1"/>
</dbReference>
<proteinExistence type="inferred from homology"/>
<dbReference type="RefSeq" id="WP_095234429.1">
    <property type="nucleotide sequence ID" value="NZ_NPBV01000017.1"/>
</dbReference>
<sequence>MAVLHINHLKTFTVAAETLNFTKTAQILDYAQSSVTAQIKALEKEYGVDLFQRLGKRIYLTEAGTRMQTYAKKILAMHDEMREELGQGMEERGTLLIGACESQCVYRLPALLHFIREHYPQIQVILKPIPSSKTSEKMLQDGTLDLAFIMDQEQSYNLLESVSLLKESIVLVGSTSHPLTVQPSAGLAEVMQHPLILTEQGCAYRTELEKALKEQNLHPENIVEFGSIEAIKQCVMAGLGLSYLPLMTVEKELRTGELSSVRLDVQIQQPTTKLLWHKNKRLTKVMKDVIDFTIKNVG</sequence>